<dbReference type="EMBL" id="LYPB01000090">
    <property type="protein sequence ID" value="OAS14313.1"/>
    <property type="molecule type" value="Genomic_DNA"/>
</dbReference>
<proteinExistence type="predicted"/>
<comment type="caution">
    <text evidence="2">The sequence shown here is derived from an EMBL/GenBank/DDBJ whole genome shotgun (WGS) entry which is preliminary data.</text>
</comment>
<protein>
    <submittedName>
        <fullName evidence="2">Uncharacterized protein</fullName>
    </submittedName>
</protein>
<reference evidence="2 3" key="1">
    <citation type="submission" date="2016-05" db="EMBL/GenBank/DDBJ databases">
        <title>Paenibacillus sp. 1ZS3-15 nov., isolated from the rhizosphere soil.</title>
        <authorList>
            <person name="Zhang X.X."/>
            <person name="Zhang J."/>
        </authorList>
    </citation>
    <scope>NUCLEOTIDE SEQUENCE [LARGE SCALE GENOMIC DNA]</scope>
    <source>
        <strain evidence="2 3">1ZS3-15</strain>
    </source>
</reference>
<keyword evidence="1" id="KW-0812">Transmembrane</keyword>
<dbReference type="STRING" id="1850517.A8708_13000"/>
<feature type="transmembrane region" description="Helical" evidence="1">
    <location>
        <begin position="91"/>
        <end position="114"/>
    </location>
</feature>
<dbReference type="AlphaFoldDB" id="A0A197ZZW9"/>
<keyword evidence="3" id="KW-1185">Reference proteome</keyword>
<organism evidence="2 3">
    <name type="scientific">Paenibacillus oryzisoli</name>
    <dbReference type="NCBI Taxonomy" id="1850517"/>
    <lineage>
        <taxon>Bacteria</taxon>
        <taxon>Bacillati</taxon>
        <taxon>Bacillota</taxon>
        <taxon>Bacilli</taxon>
        <taxon>Bacillales</taxon>
        <taxon>Paenibacillaceae</taxon>
        <taxon>Paenibacillus</taxon>
    </lineage>
</organism>
<feature type="transmembrane region" description="Helical" evidence="1">
    <location>
        <begin position="59"/>
        <end position="79"/>
    </location>
</feature>
<gene>
    <name evidence="2" type="ORF">A8708_13000</name>
</gene>
<dbReference type="RefSeq" id="WP_068669816.1">
    <property type="nucleotide sequence ID" value="NZ_LYPB01000090.1"/>
</dbReference>
<keyword evidence="1" id="KW-1133">Transmembrane helix</keyword>
<accession>A0A197ZZW9</accession>
<dbReference type="OrthoDB" id="2616762at2"/>
<dbReference type="Proteomes" id="UP000078454">
    <property type="component" value="Unassembled WGS sequence"/>
</dbReference>
<evidence type="ECO:0000313" key="3">
    <source>
        <dbReference type="Proteomes" id="UP000078454"/>
    </source>
</evidence>
<keyword evidence="1" id="KW-0472">Membrane</keyword>
<sequence length="145" mass="15994">MNLFLAMLGAVVGLFVTGAGIYTAWSVHQLWRQQAASPRAIGQAQIAATYFARWTIMDYSVVGLFIIGLLLMVAMLVAVGRDHTEIANFHWGYLLTGIILAGMGMLLLSIRLILVLSFPLGNTLQRTPTVTPDHQYEPNDTHHTK</sequence>
<evidence type="ECO:0000313" key="2">
    <source>
        <dbReference type="EMBL" id="OAS14313.1"/>
    </source>
</evidence>
<name>A0A197ZZW9_9BACL</name>
<evidence type="ECO:0000256" key="1">
    <source>
        <dbReference type="SAM" id="Phobius"/>
    </source>
</evidence>